<dbReference type="Proteomes" id="UP000000323">
    <property type="component" value="Chromosome 2"/>
</dbReference>
<accession>D1CIN7</accession>
<dbReference type="eggNOG" id="COG0607">
    <property type="taxonomic scope" value="Bacteria"/>
</dbReference>
<organism evidence="2 3">
    <name type="scientific">Thermobaculum terrenum (strain ATCC BAA-798 / CCMEE 7001 / YNP1)</name>
    <dbReference type="NCBI Taxonomy" id="525904"/>
    <lineage>
        <taxon>Bacteria</taxon>
        <taxon>Bacillati</taxon>
        <taxon>Chloroflexota</taxon>
        <taxon>Chloroflexia</taxon>
        <taxon>Candidatus Thermobaculales</taxon>
        <taxon>Candidatus Thermobaculaceae</taxon>
        <taxon>Thermobaculum</taxon>
    </lineage>
</organism>
<reference evidence="3" key="1">
    <citation type="journal article" date="2010" name="Stand. Genomic Sci.">
        <title>Complete genome sequence of 'Thermobaculum terrenum' type strain (YNP1).</title>
        <authorList>
            <person name="Kiss H."/>
            <person name="Cleland D."/>
            <person name="Lapidus A."/>
            <person name="Lucas S."/>
            <person name="Glavina Del Rio T."/>
            <person name="Nolan M."/>
            <person name="Tice H."/>
            <person name="Han C."/>
            <person name="Goodwin L."/>
            <person name="Pitluck S."/>
            <person name="Liolios K."/>
            <person name="Ivanova N."/>
            <person name="Mavromatis K."/>
            <person name="Ovchinnikova G."/>
            <person name="Pati A."/>
            <person name="Chen A."/>
            <person name="Palaniappan K."/>
            <person name="Land M."/>
            <person name="Hauser L."/>
            <person name="Chang Y."/>
            <person name="Jeffries C."/>
            <person name="Lu M."/>
            <person name="Brettin T."/>
            <person name="Detter J."/>
            <person name="Goker M."/>
            <person name="Tindall B."/>
            <person name="Beck B."/>
            <person name="McDermott T."/>
            <person name="Woyke T."/>
            <person name="Bristow J."/>
            <person name="Eisen J."/>
            <person name="Markowitz V."/>
            <person name="Hugenholtz P."/>
            <person name="Kyrpides N."/>
            <person name="Klenk H."/>
            <person name="Cheng J."/>
        </authorList>
    </citation>
    <scope>NUCLEOTIDE SEQUENCE [LARGE SCALE GENOMIC DNA]</scope>
    <source>
        <strain evidence="3">ATCC BAA-798 / YNP1</strain>
    </source>
</reference>
<dbReference type="PANTHER" id="PTHR43031">
    <property type="entry name" value="FAD-DEPENDENT OXIDOREDUCTASE"/>
    <property type="match status" value="1"/>
</dbReference>
<dbReference type="HOGENOM" id="CLU_089574_13_2_0"/>
<dbReference type="OrthoDB" id="9800872at2"/>
<dbReference type="KEGG" id="ttr:Tter_2720"/>
<proteinExistence type="predicted"/>
<dbReference type="InterPro" id="IPR001763">
    <property type="entry name" value="Rhodanese-like_dom"/>
</dbReference>
<dbReference type="PANTHER" id="PTHR43031:SF1">
    <property type="entry name" value="PYRIDINE NUCLEOTIDE-DISULPHIDE OXIDOREDUCTASE"/>
    <property type="match status" value="1"/>
</dbReference>
<sequence>MPWQWWRSNVDEVEASEAAVKLRVGEAQVVDVREPHEWLQEHVPGSRHIPLGELASRAHELSPKLPVFTLCASGRRSKVAAEILQRAGYEQVASIRGGIKAWKANGYSVVSGR</sequence>
<dbReference type="SUPFAM" id="SSF52821">
    <property type="entry name" value="Rhodanese/Cell cycle control phosphatase"/>
    <property type="match status" value="1"/>
</dbReference>
<dbReference type="CDD" id="cd00158">
    <property type="entry name" value="RHOD"/>
    <property type="match status" value="1"/>
</dbReference>
<protein>
    <submittedName>
        <fullName evidence="2">Rhodanese domain protein</fullName>
    </submittedName>
</protein>
<dbReference type="InterPro" id="IPR050229">
    <property type="entry name" value="GlpE_sulfurtransferase"/>
</dbReference>
<dbReference type="AlphaFoldDB" id="D1CIN7"/>
<evidence type="ECO:0000259" key="1">
    <source>
        <dbReference type="PROSITE" id="PS50206"/>
    </source>
</evidence>
<keyword evidence="3" id="KW-1185">Reference proteome</keyword>
<dbReference type="Pfam" id="PF00581">
    <property type="entry name" value="Rhodanese"/>
    <property type="match status" value="1"/>
</dbReference>
<dbReference type="SMART" id="SM00450">
    <property type="entry name" value="RHOD"/>
    <property type="match status" value="1"/>
</dbReference>
<dbReference type="Gene3D" id="3.40.250.10">
    <property type="entry name" value="Rhodanese-like domain"/>
    <property type="match status" value="1"/>
</dbReference>
<dbReference type="RefSeq" id="WP_012876639.1">
    <property type="nucleotide sequence ID" value="NC_013526.1"/>
</dbReference>
<evidence type="ECO:0000313" key="3">
    <source>
        <dbReference type="Proteomes" id="UP000000323"/>
    </source>
</evidence>
<feature type="domain" description="Rhodanese" evidence="1">
    <location>
        <begin position="23"/>
        <end position="111"/>
    </location>
</feature>
<dbReference type="PROSITE" id="PS50206">
    <property type="entry name" value="RHODANESE_3"/>
    <property type="match status" value="1"/>
</dbReference>
<evidence type="ECO:0000313" key="2">
    <source>
        <dbReference type="EMBL" id="ACZ43608.1"/>
    </source>
</evidence>
<gene>
    <name evidence="2" type="ordered locus">Tter_2720</name>
</gene>
<dbReference type="STRING" id="525904.Tter_2720"/>
<dbReference type="EMBL" id="CP001826">
    <property type="protein sequence ID" value="ACZ43608.1"/>
    <property type="molecule type" value="Genomic_DNA"/>
</dbReference>
<dbReference type="InterPro" id="IPR036873">
    <property type="entry name" value="Rhodanese-like_dom_sf"/>
</dbReference>
<name>D1CIN7_THET1</name>